<feature type="repeat" description="Hemopexin" evidence="1">
    <location>
        <begin position="99"/>
        <end position="151"/>
    </location>
</feature>
<dbReference type="AlphaFoldDB" id="A0A8H3AR41"/>
<organism evidence="2 3">
    <name type="scientific">Rhizoctonia solani</name>
    <dbReference type="NCBI Taxonomy" id="456999"/>
    <lineage>
        <taxon>Eukaryota</taxon>
        <taxon>Fungi</taxon>
        <taxon>Dikarya</taxon>
        <taxon>Basidiomycota</taxon>
        <taxon>Agaricomycotina</taxon>
        <taxon>Agaricomycetes</taxon>
        <taxon>Cantharellales</taxon>
        <taxon>Ceratobasidiaceae</taxon>
        <taxon>Rhizoctonia</taxon>
    </lineage>
</organism>
<name>A0A8H3AR41_9AGAM</name>
<dbReference type="InterPro" id="IPR036375">
    <property type="entry name" value="Hemopexin-like_dom_sf"/>
</dbReference>
<protein>
    <submittedName>
        <fullName evidence="2">Uncharacterized protein</fullName>
    </submittedName>
</protein>
<dbReference type="SUPFAM" id="SSF50923">
    <property type="entry name" value="Hemopexin-like domain"/>
    <property type="match status" value="2"/>
</dbReference>
<dbReference type="EMBL" id="CAJMXA010000529">
    <property type="protein sequence ID" value="CAE6434525.1"/>
    <property type="molecule type" value="Genomic_DNA"/>
</dbReference>
<evidence type="ECO:0000313" key="2">
    <source>
        <dbReference type="EMBL" id="CAE6434525.1"/>
    </source>
</evidence>
<comment type="caution">
    <text evidence="2">The sequence shown here is derived from an EMBL/GenBank/DDBJ whole genome shotgun (WGS) entry which is preliminary data.</text>
</comment>
<evidence type="ECO:0000313" key="3">
    <source>
        <dbReference type="Proteomes" id="UP000663853"/>
    </source>
</evidence>
<dbReference type="InterPro" id="IPR018487">
    <property type="entry name" value="Hemopexin-like_repeat"/>
</dbReference>
<dbReference type="Gene3D" id="2.110.10.10">
    <property type="entry name" value="Hemopexin-like domain"/>
    <property type="match status" value="1"/>
</dbReference>
<dbReference type="PROSITE" id="PS51642">
    <property type="entry name" value="HEMOPEXIN_2"/>
    <property type="match status" value="1"/>
</dbReference>
<accession>A0A8H3AR41</accession>
<evidence type="ECO:0000256" key="1">
    <source>
        <dbReference type="PROSITE-ProRule" id="PRU01011"/>
    </source>
</evidence>
<gene>
    <name evidence="2" type="ORF">RDB_LOCUS28294</name>
</gene>
<feature type="non-terminal residue" evidence="2">
    <location>
        <position position="1"/>
    </location>
</feature>
<sequence length="212" mass="24315">NKSYFFHGDKYAKIEWCPGQVRDKVLWGPAALHNWQTLKQAGFDWVDAVVPIHPHPHRYYFFSGEKYVRIDYVPETSKEELVGAIHWVSEWNSLKTAGFNTVDAAINVPGTTNETYFFSGNKYIRASWHEGYGGERIIEGPKYIAQGWGVTGFSQFDMVVPHPTKPDHAYIFAEKKYLQVKIVPGGQHQLVSDQRPVGEDWWPSLHSIGFDE</sequence>
<reference evidence="2" key="1">
    <citation type="submission" date="2021-01" db="EMBL/GenBank/DDBJ databases">
        <authorList>
            <person name="Kaushik A."/>
        </authorList>
    </citation>
    <scope>NUCLEOTIDE SEQUENCE</scope>
    <source>
        <strain evidence="2">AG6-10EEA</strain>
    </source>
</reference>
<proteinExistence type="predicted"/>
<dbReference type="Proteomes" id="UP000663853">
    <property type="component" value="Unassembled WGS sequence"/>
</dbReference>